<dbReference type="AlphaFoldDB" id="A0A516X196"/>
<dbReference type="InterPro" id="IPR029058">
    <property type="entry name" value="AB_hydrolase_fold"/>
</dbReference>
<reference evidence="4 5" key="2">
    <citation type="submission" date="2019-07" db="EMBL/GenBank/DDBJ databases">
        <authorList>
            <person name="Huang Y."/>
        </authorList>
    </citation>
    <scope>NUCLEOTIDE SEQUENCE [LARGE SCALE GENOMIC DNA]</scope>
    <source>
        <strain evidence="4 5">HY188</strain>
    </source>
</reference>
<evidence type="ECO:0000256" key="3">
    <source>
        <dbReference type="SAM" id="SignalP"/>
    </source>
</evidence>
<feature type="signal peptide" evidence="3">
    <location>
        <begin position="1"/>
        <end position="31"/>
    </location>
</feature>
<dbReference type="Proteomes" id="UP000317344">
    <property type="component" value="Chromosome"/>
</dbReference>
<keyword evidence="3" id="KW-0732">Signal</keyword>
<evidence type="ECO:0000256" key="1">
    <source>
        <dbReference type="ARBA" id="ARBA00008645"/>
    </source>
</evidence>
<dbReference type="PROSITE" id="PS51318">
    <property type="entry name" value="TAT"/>
    <property type="match status" value="1"/>
</dbReference>
<dbReference type="SUPFAM" id="SSF53474">
    <property type="entry name" value="alpha/beta-Hydrolases"/>
    <property type="match status" value="1"/>
</dbReference>
<dbReference type="KEGG" id="toy:FO059_05240"/>
<reference evidence="4 5" key="1">
    <citation type="submission" date="2019-07" db="EMBL/GenBank/DDBJ databases">
        <title>Tomitella cavernea sp. nov., an actinomycete isolated from soil.</title>
        <authorList>
            <person name="Cheng J."/>
        </authorList>
    </citation>
    <scope>NUCLEOTIDE SEQUENCE [LARGE SCALE GENOMIC DNA]</scope>
    <source>
        <strain evidence="4 5">HY188</strain>
    </source>
</reference>
<accession>A0A516X196</accession>
<dbReference type="GO" id="GO:0016787">
    <property type="term" value="F:hydrolase activity"/>
    <property type="evidence" value="ECO:0007669"/>
    <property type="project" value="UniProtKB-KW"/>
</dbReference>
<dbReference type="PANTHER" id="PTHR22946">
    <property type="entry name" value="DIENELACTONE HYDROLASE DOMAIN-CONTAINING PROTEIN-RELATED"/>
    <property type="match status" value="1"/>
</dbReference>
<gene>
    <name evidence="4" type="ORF">FO059_05240</name>
</gene>
<dbReference type="InterPro" id="IPR006311">
    <property type="entry name" value="TAT_signal"/>
</dbReference>
<feature type="compositionally biased region" description="Pro residues" evidence="2">
    <location>
        <begin position="43"/>
        <end position="66"/>
    </location>
</feature>
<proteinExistence type="inferred from homology"/>
<dbReference type="Gene3D" id="3.40.50.1820">
    <property type="entry name" value="alpha/beta hydrolase"/>
    <property type="match status" value="1"/>
</dbReference>
<dbReference type="Gene3D" id="1.20.1440.110">
    <property type="entry name" value="acylaminoacyl peptidase"/>
    <property type="match status" value="1"/>
</dbReference>
<protein>
    <submittedName>
        <fullName evidence="4">Alpha/beta hydrolase</fullName>
    </submittedName>
</protein>
<comment type="similarity">
    <text evidence="1">Belongs to the AB hydrolase superfamily.</text>
</comment>
<organism evidence="4 5">
    <name type="scientific">Tomitella fengzijianii</name>
    <dbReference type="NCBI Taxonomy" id="2597660"/>
    <lineage>
        <taxon>Bacteria</taxon>
        <taxon>Bacillati</taxon>
        <taxon>Actinomycetota</taxon>
        <taxon>Actinomycetes</taxon>
        <taxon>Mycobacteriales</taxon>
        <taxon>Tomitella</taxon>
    </lineage>
</organism>
<evidence type="ECO:0000256" key="2">
    <source>
        <dbReference type="SAM" id="MobiDB-lite"/>
    </source>
</evidence>
<evidence type="ECO:0000313" key="4">
    <source>
        <dbReference type="EMBL" id="QDQ96856.1"/>
    </source>
</evidence>
<sequence>MDPATATRRGFLAGALGAGAALGLAACGSNAAGGTAPAAAGPIAPPTTLTPPPPGPPGPGATPLPPFRLFADESMNFDALFGLGESAYGISEAGEVVTAVNQANAAGAGYDGYVTAFRAMGDRLAAASDAATAAGDRVTARDTALRAASYYTRAVFFVLGTADPGDEKALYAEYRKGWDRGVSGAGLAIGSRPAAEIVQIPYGDGGLTGWLFRPDDSGTARRTVIVNNGSDAQGVELIAYGVRAALDRDWNALVFEGPGQGAMLFERGIPFRPDWEKVITPIVDLLSGRDDVAANAIALTGWSMGGELVARAAAYEHRLAALVADPPAVDMWRTLPDQVRQIVDPDDPERTNTIWNEHMVPGMSPEQRFTVAKRMEIYTPEAHRAALAGHPTRDFAAVAARMKKFTVAEDTPRIRCPTLVLDYEGESFYPGQPEEFLSLLTVDDKTLVTLTAADGAQYHCAPMAPARRNEVVFDWLDDAVPG</sequence>
<keyword evidence="4" id="KW-0378">Hydrolase</keyword>
<dbReference type="EMBL" id="CP041765">
    <property type="protein sequence ID" value="QDQ96856.1"/>
    <property type="molecule type" value="Genomic_DNA"/>
</dbReference>
<keyword evidence="5" id="KW-1185">Reference proteome</keyword>
<feature type="region of interest" description="Disordered" evidence="2">
    <location>
        <begin position="35"/>
        <end position="66"/>
    </location>
</feature>
<dbReference type="PANTHER" id="PTHR22946:SF12">
    <property type="entry name" value="CONIDIAL PIGMENT BIOSYNTHESIS PROTEIN AYG1 (AFU_ORTHOLOGUE AFUA_2G17550)"/>
    <property type="match status" value="1"/>
</dbReference>
<feature type="chain" id="PRO_5021785619" evidence="3">
    <location>
        <begin position="32"/>
        <end position="482"/>
    </location>
</feature>
<name>A0A516X196_9ACTN</name>
<dbReference type="OrthoDB" id="9765647at2"/>
<evidence type="ECO:0000313" key="5">
    <source>
        <dbReference type="Proteomes" id="UP000317344"/>
    </source>
</evidence>
<dbReference type="InterPro" id="IPR050261">
    <property type="entry name" value="FrsA_esterase"/>
</dbReference>
<dbReference type="RefSeq" id="WP_143906958.1">
    <property type="nucleotide sequence ID" value="NZ_CP041765.1"/>
</dbReference>